<gene>
    <name evidence="3" type="ORF">LS81_002300</name>
</gene>
<accession>A0A4U8SDV3</accession>
<evidence type="ECO:0000256" key="2">
    <source>
        <dbReference type="SAM" id="Phobius"/>
    </source>
</evidence>
<comment type="caution">
    <text evidence="3">The sequence shown here is derived from an EMBL/GenBank/DDBJ whole genome shotgun (WGS) entry which is preliminary data.</text>
</comment>
<feature type="transmembrane region" description="Helical" evidence="2">
    <location>
        <begin position="37"/>
        <end position="54"/>
    </location>
</feature>
<dbReference type="RefSeq" id="WP_052096449.1">
    <property type="nucleotide sequence ID" value="NZ_FZNG01000007.1"/>
</dbReference>
<sequence length="241" mass="27897">MSIEKNLHEVKDKLTKDQNLLVSAFKLETFYKKYKNFLFLIIALLVLFGAYKGISAYKEHKTNTQANELMNTLHSKNITEEDRKKTEELLATIKPDLYDFYRYTQLQNLSLLQLKSDENLAILEQLSKSSNELIATLANYQYAVFSEKLELLENFESDSMPLLRDRARFLAAYLYMQNNNTQKAHEILESIQPRDNNRLVTEMATLLKHYGLDSKSLPTQNADASKEDTAKLPVEANKTKE</sequence>
<evidence type="ECO:0000256" key="1">
    <source>
        <dbReference type="SAM" id="MobiDB-lite"/>
    </source>
</evidence>
<dbReference type="AlphaFoldDB" id="A0A4U8SDV3"/>
<keyword evidence="2" id="KW-0472">Membrane</keyword>
<evidence type="ECO:0000313" key="3">
    <source>
        <dbReference type="EMBL" id="TLD84316.1"/>
    </source>
</evidence>
<keyword evidence="2" id="KW-0812">Transmembrane</keyword>
<dbReference type="OrthoDB" id="5334020at2"/>
<evidence type="ECO:0000313" key="4">
    <source>
        <dbReference type="Proteomes" id="UP000029878"/>
    </source>
</evidence>
<keyword evidence="2" id="KW-1133">Transmembrane helix</keyword>
<feature type="region of interest" description="Disordered" evidence="1">
    <location>
        <begin position="217"/>
        <end position="241"/>
    </location>
</feature>
<evidence type="ECO:0008006" key="5">
    <source>
        <dbReference type="Google" id="ProtNLM"/>
    </source>
</evidence>
<organism evidence="3 4">
    <name type="scientific">Helicobacter trogontum</name>
    <dbReference type="NCBI Taxonomy" id="50960"/>
    <lineage>
        <taxon>Bacteria</taxon>
        <taxon>Pseudomonadati</taxon>
        <taxon>Campylobacterota</taxon>
        <taxon>Epsilonproteobacteria</taxon>
        <taxon>Campylobacterales</taxon>
        <taxon>Helicobacteraceae</taxon>
        <taxon>Helicobacter</taxon>
    </lineage>
</organism>
<proteinExistence type="predicted"/>
<protein>
    <recommendedName>
        <fullName evidence="5">Tetratricopeptide repeat protein</fullName>
    </recommendedName>
</protein>
<name>A0A4U8SDV3_9HELI</name>
<reference evidence="3 4" key="1">
    <citation type="journal article" date="2014" name="Genome Announc.">
        <title>Draft genome sequences of eight enterohepatic helicobacter species isolated from both laboratory and wild rodents.</title>
        <authorList>
            <person name="Sheh A."/>
            <person name="Shen Z."/>
            <person name="Fox J.G."/>
        </authorList>
    </citation>
    <scope>NUCLEOTIDE SEQUENCE [LARGE SCALE GENOMIC DNA]</scope>
    <source>
        <strain evidence="3 4">ATCC 700114</strain>
    </source>
</reference>
<dbReference type="EMBL" id="JRPL02000003">
    <property type="protein sequence ID" value="TLD84316.1"/>
    <property type="molecule type" value="Genomic_DNA"/>
</dbReference>
<dbReference type="Proteomes" id="UP000029878">
    <property type="component" value="Unassembled WGS sequence"/>
</dbReference>